<dbReference type="EMBL" id="JAPDRK010000001">
    <property type="protein sequence ID" value="KAJ9616703.1"/>
    <property type="molecule type" value="Genomic_DNA"/>
</dbReference>
<proteinExistence type="predicted"/>
<feature type="compositionally biased region" description="Low complexity" evidence="3">
    <location>
        <begin position="711"/>
        <end position="725"/>
    </location>
</feature>
<dbReference type="AlphaFoldDB" id="A0AA39CQX5"/>
<accession>A0AA39CQX5</accession>
<organism evidence="5 6">
    <name type="scientific">Cladophialophora chaetospira</name>
    <dbReference type="NCBI Taxonomy" id="386627"/>
    <lineage>
        <taxon>Eukaryota</taxon>
        <taxon>Fungi</taxon>
        <taxon>Dikarya</taxon>
        <taxon>Ascomycota</taxon>
        <taxon>Pezizomycotina</taxon>
        <taxon>Eurotiomycetes</taxon>
        <taxon>Chaetothyriomycetidae</taxon>
        <taxon>Chaetothyriales</taxon>
        <taxon>Herpotrichiellaceae</taxon>
        <taxon>Cladophialophora</taxon>
    </lineage>
</organism>
<keyword evidence="2" id="KW-0175">Coiled coil</keyword>
<comment type="caution">
    <text evidence="5">The sequence shown here is derived from an EMBL/GenBank/DDBJ whole genome shotgun (WGS) entry which is preliminary data.</text>
</comment>
<evidence type="ECO:0000313" key="5">
    <source>
        <dbReference type="EMBL" id="KAJ9616703.1"/>
    </source>
</evidence>
<evidence type="ECO:0000256" key="3">
    <source>
        <dbReference type="SAM" id="MobiDB-lite"/>
    </source>
</evidence>
<dbReference type="PANTHER" id="PTHR40619">
    <property type="entry name" value="FUNGAL STAND N-TERMINAL GOODBYE DOMAIN-CONTAINING PROTEIN"/>
    <property type="match status" value="1"/>
</dbReference>
<evidence type="ECO:0000313" key="6">
    <source>
        <dbReference type="Proteomes" id="UP001172673"/>
    </source>
</evidence>
<reference evidence="5" key="1">
    <citation type="submission" date="2022-10" db="EMBL/GenBank/DDBJ databases">
        <title>Culturing micro-colonial fungi from biological soil crusts in the Mojave desert and describing Neophaeococcomyces mojavensis, and introducing the new genera and species Taxawa tesnikishii.</title>
        <authorList>
            <person name="Kurbessoian T."/>
            <person name="Stajich J.E."/>
        </authorList>
    </citation>
    <scope>NUCLEOTIDE SEQUENCE</scope>
    <source>
        <strain evidence="5">TK_41</strain>
    </source>
</reference>
<protein>
    <recommendedName>
        <fullName evidence="4">Nephrocystin 3-like N-terminal domain-containing protein</fullName>
    </recommendedName>
</protein>
<dbReference type="Proteomes" id="UP001172673">
    <property type="component" value="Unassembled WGS sequence"/>
</dbReference>
<evidence type="ECO:0000256" key="1">
    <source>
        <dbReference type="ARBA" id="ARBA00022737"/>
    </source>
</evidence>
<gene>
    <name evidence="5" type="ORF">H2200_000422</name>
</gene>
<evidence type="ECO:0000256" key="2">
    <source>
        <dbReference type="SAM" id="Coils"/>
    </source>
</evidence>
<dbReference type="Pfam" id="PF24883">
    <property type="entry name" value="NPHP3_N"/>
    <property type="match status" value="1"/>
</dbReference>
<evidence type="ECO:0000259" key="4">
    <source>
        <dbReference type="Pfam" id="PF24883"/>
    </source>
</evidence>
<keyword evidence="1" id="KW-0677">Repeat</keyword>
<dbReference type="InterPro" id="IPR056884">
    <property type="entry name" value="NPHP3-like_N"/>
</dbReference>
<feature type="region of interest" description="Disordered" evidence="3">
    <location>
        <begin position="1"/>
        <end position="49"/>
    </location>
</feature>
<sequence length="725" mass="81497">MEHAAVTDFTDQEDESPAISSDGSVTLLHADEAGKDTKISPEMRGSKIDPDLDAEERYSQQRVVAPKLRDFNPSTHSHTEQFIEMMKTFQNSTKGSKTMPLSLGGTHSWDEVFRIVKDIETVYHEAGQSGIRRIGRSIGNQSESMMSFLKFIPNGFYESTAASQIAKGREKVLDTILRIPDLILQAEHSLETFYPDPTLYDKAEELYLAILRAIEAAAAWLTQHPLGKQGRALARGKQYNNRFNEKVKDLDDAIIALQTRVSVLRDEAIVTTKRTTDNVETMVNKVAVTGTYVASRADKTLHKVRSLQREAKDLKFAAEHNDAQLSFVAEGIETFKKSQDKFDNKIDIVHAAQQTAHVKLRDLHGGQEAINSRVETMSDVQQAKEQAARAVAIALETAGWRKKTGRTIRRMKEQIKILENAANGLSQADLLEILDVSPEAPIEDFRRIHRACQSIDPSDYQIAQGVFEGAKFKEWLSADVSDALLIEGGPALATHGRFASLSLTSCLAIECLDDKDPAATIFHFCRRHTFSKDPLQGPQGLMRSLICQVLRLFQNEIKLGFTATTFRRYQEQLESYNLQTLCDCFAKVVRQLPREMVLFCIIDGIDSFEKHDWAESCRFMIRELQDILYEYECGPVFKLLVTSPVRSRHVGDTFHSRYRLLLSRDGSSGRNDPTEREKSKSRGARRPKARESDAFRSLRTAFPEGGEESSDGSSDSDFSWSSDPA</sequence>
<feature type="coiled-coil region" evidence="2">
    <location>
        <begin position="401"/>
        <end position="428"/>
    </location>
</feature>
<feature type="compositionally biased region" description="Basic and acidic residues" evidence="3">
    <location>
        <begin position="29"/>
        <end position="49"/>
    </location>
</feature>
<keyword evidence="6" id="KW-1185">Reference proteome</keyword>
<name>A0AA39CQX5_9EURO</name>
<feature type="domain" description="Nephrocystin 3-like N-terminal" evidence="4">
    <location>
        <begin position="466"/>
        <end position="643"/>
    </location>
</feature>
<feature type="region of interest" description="Disordered" evidence="3">
    <location>
        <begin position="665"/>
        <end position="725"/>
    </location>
</feature>
<dbReference type="PANTHER" id="PTHR40619:SF3">
    <property type="entry name" value="FUNGAL STAND N-TERMINAL GOODBYE DOMAIN-CONTAINING PROTEIN"/>
    <property type="match status" value="1"/>
</dbReference>